<dbReference type="AlphaFoldDB" id="A0A9N7UJP3"/>
<dbReference type="EMBL" id="CADEAL010001340">
    <property type="protein sequence ID" value="CAB1431489.1"/>
    <property type="molecule type" value="Genomic_DNA"/>
</dbReference>
<keyword evidence="2" id="KW-1185">Reference proteome</keyword>
<name>A0A9N7UJP3_PLEPL</name>
<reference evidence="1" key="1">
    <citation type="submission" date="2020-03" db="EMBL/GenBank/DDBJ databases">
        <authorList>
            <person name="Weist P."/>
        </authorList>
    </citation>
    <scope>NUCLEOTIDE SEQUENCE</scope>
</reference>
<dbReference type="Proteomes" id="UP001153269">
    <property type="component" value="Unassembled WGS sequence"/>
</dbReference>
<accession>A0A9N7UJP3</accession>
<organism evidence="1 2">
    <name type="scientific">Pleuronectes platessa</name>
    <name type="common">European plaice</name>
    <dbReference type="NCBI Taxonomy" id="8262"/>
    <lineage>
        <taxon>Eukaryota</taxon>
        <taxon>Metazoa</taxon>
        <taxon>Chordata</taxon>
        <taxon>Craniata</taxon>
        <taxon>Vertebrata</taxon>
        <taxon>Euteleostomi</taxon>
        <taxon>Actinopterygii</taxon>
        <taxon>Neopterygii</taxon>
        <taxon>Teleostei</taxon>
        <taxon>Neoteleostei</taxon>
        <taxon>Acanthomorphata</taxon>
        <taxon>Carangaria</taxon>
        <taxon>Pleuronectiformes</taxon>
        <taxon>Pleuronectoidei</taxon>
        <taxon>Pleuronectidae</taxon>
        <taxon>Pleuronectes</taxon>
    </lineage>
</organism>
<protein>
    <submittedName>
        <fullName evidence="1">Uncharacterized protein</fullName>
    </submittedName>
</protein>
<proteinExistence type="predicted"/>
<gene>
    <name evidence="1" type="ORF">PLEPLA_LOCUS19546</name>
</gene>
<evidence type="ECO:0000313" key="1">
    <source>
        <dbReference type="EMBL" id="CAB1431489.1"/>
    </source>
</evidence>
<evidence type="ECO:0000313" key="2">
    <source>
        <dbReference type="Proteomes" id="UP001153269"/>
    </source>
</evidence>
<comment type="caution">
    <text evidence="1">The sequence shown here is derived from an EMBL/GenBank/DDBJ whole genome shotgun (WGS) entry which is preliminary data.</text>
</comment>
<sequence>MVVQTAASPLSQNLLTGNLCTQIFAPEAGRCMNHHRLPFDIRDIICLLHLLYTCFTPGCIQGTSSWITSKPHWAQYNQDFWSNQFVDPALHLVLSERRQFG</sequence>